<dbReference type="EMBL" id="CAEZYI010000001">
    <property type="protein sequence ID" value="CAB4710655.1"/>
    <property type="molecule type" value="Genomic_DNA"/>
</dbReference>
<reference evidence="2" key="1">
    <citation type="submission" date="2020-05" db="EMBL/GenBank/DDBJ databases">
        <authorList>
            <person name="Chiriac C."/>
            <person name="Salcher M."/>
            <person name="Ghai R."/>
            <person name="Kavagutti S V."/>
        </authorList>
    </citation>
    <scope>NUCLEOTIDE SEQUENCE</scope>
</reference>
<dbReference type="EMBL" id="CAFBRA010000027">
    <property type="protein sequence ID" value="CAB5074011.1"/>
    <property type="molecule type" value="Genomic_DNA"/>
</dbReference>
<dbReference type="EMBL" id="CAFBQC010000001">
    <property type="protein sequence ID" value="CAB5038589.1"/>
    <property type="molecule type" value="Genomic_DNA"/>
</dbReference>
<dbReference type="InterPro" id="IPR003489">
    <property type="entry name" value="RHF/RaiA"/>
</dbReference>
<evidence type="ECO:0000313" key="4">
    <source>
        <dbReference type="EMBL" id="CAB5038589.1"/>
    </source>
</evidence>
<gene>
    <name evidence="1" type="ORF">UFOPK2662_00078</name>
    <name evidence="2" type="ORF">UFOPK2942_00038</name>
    <name evidence="3" type="ORF">UFOPK3232_00016</name>
    <name evidence="4" type="ORF">UFOPK4242_00015</name>
    <name evidence="5" type="ORF">UFOPK4382_00551</name>
</gene>
<dbReference type="NCBIfam" id="TIGR00741">
    <property type="entry name" value="yfiA"/>
    <property type="match status" value="1"/>
</dbReference>
<dbReference type="Gene3D" id="3.30.160.100">
    <property type="entry name" value="Ribosome hibernation promotion factor-like"/>
    <property type="match status" value="1"/>
</dbReference>
<accession>A0A6J6VDU6</accession>
<evidence type="ECO:0000313" key="2">
    <source>
        <dbReference type="EMBL" id="CAB4770370.1"/>
    </source>
</evidence>
<dbReference type="InterPro" id="IPR036567">
    <property type="entry name" value="RHF-like"/>
</dbReference>
<evidence type="ECO:0000313" key="3">
    <source>
        <dbReference type="EMBL" id="CAB4837900.1"/>
    </source>
</evidence>
<dbReference type="EMBL" id="CAFARE010000001">
    <property type="protein sequence ID" value="CAB4837900.1"/>
    <property type="molecule type" value="Genomic_DNA"/>
</dbReference>
<dbReference type="Pfam" id="PF02482">
    <property type="entry name" value="Ribosomal_S30AE"/>
    <property type="match status" value="1"/>
</dbReference>
<dbReference type="EMBL" id="CAFAAA010000001">
    <property type="protein sequence ID" value="CAB4770370.1"/>
    <property type="molecule type" value="Genomic_DNA"/>
</dbReference>
<sequence>MKILIHTRNTDLAEDFRVIVEEKLNSMQRFNVTIDRVEVEILHEMNPRQGKNSHRVILTSHGAGPLIKSEASEFNDLAAFDAAIKAFAFQIRKIHERTKDFDRDTLRNQKYVI</sequence>
<evidence type="ECO:0000313" key="1">
    <source>
        <dbReference type="EMBL" id="CAB4710655.1"/>
    </source>
</evidence>
<evidence type="ECO:0000313" key="5">
    <source>
        <dbReference type="EMBL" id="CAB5074011.1"/>
    </source>
</evidence>
<dbReference type="SUPFAM" id="SSF69754">
    <property type="entry name" value="Ribosome binding protein Y (YfiA homologue)"/>
    <property type="match status" value="1"/>
</dbReference>
<name>A0A6J6VDU6_9ZZZZ</name>
<protein>
    <submittedName>
        <fullName evidence="2">Unannotated protein</fullName>
    </submittedName>
</protein>
<proteinExistence type="predicted"/>
<dbReference type="AlphaFoldDB" id="A0A6J6VDU6"/>
<organism evidence="2">
    <name type="scientific">freshwater metagenome</name>
    <dbReference type="NCBI Taxonomy" id="449393"/>
    <lineage>
        <taxon>unclassified sequences</taxon>
        <taxon>metagenomes</taxon>
        <taxon>ecological metagenomes</taxon>
    </lineage>
</organism>